<gene>
    <name evidence="1" type="ORF">E5358_08450</name>
</gene>
<accession>A0AC61QQD2</accession>
<evidence type="ECO:0000313" key="1">
    <source>
        <dbReference type="EMBL" id="TGX82079.1"/>
    </source>
</evidence>
<proteinExistence type="predicted"/>
<dbReference type="Proteomes" id="UP000308886">
    <property type="component" value="Unassembled WGS sequence"/>
</dbReference>
<protein>
    <submittedName>
        <fullName evidence="1">Thioredoxin family protein</fullName>
    </submittedName>
</protein>
<reference evidence="1" key="1">
    <citation type="submission" date="2019-04" db="EMBL/GenBank/DDBJ databases">
        <title>Microbes associate with the intestines of laboratory mice.</title>
        <authorList>
            <person name="Navarre W."/>
            <person name="Wong E."/>
            <person name="Huang K."/>
            <person name="Tropini C."/>
            <person name="Ng K."/>
            <person name="Yu B."/>
        </authorList>
    </citation>
    <scope>NUCLEOTIDE SEQUENCE</scope>
    <source>
        <strain evidence="1">NM73_A23</strain>
    </source>
</reference>
<organism evidence="1 2">
    <name type="scientific">Palleniella muris</name>
    <dbReference type="NCBI Taxonomy" id="3038145"/>
    <lineage>
        <taxon>Bacteria</taxon>
        <taxon>Pseudomonadati</taxon>
        <taxon>Bacteroidota</taxon>
        <taxon>Bacteroidia</taxon>
        <taxon>Bacteroidales</taxon>
        <taxon>Prevotellaceae</taxon>
        <taxon>Palleniella</taxon>
    </lineage>
</organism>
<evidence type="ECO:0000313" key="2">
    <source>
        <dbReference type="Proteomes" id="UP000308886"/>
    </source>
</evidence>
<keyword evidence="2" id="KW-1185">Reference proteome</keyword>
<name>A0AC61QQD2_9BACT</name>
<comment type="caution">
    <text evidence="1">The sequence shown here is derived from an EMBL/GenBank/DDBJ whole genome shotgun (WGS) entry which is preliminary data.</text>
</comment>
<sequence length="158" mass="18048">MRKHLLSMLILVAFALNADAQVKKVYDETIDPMVQIDNAVMKARQEGKYVVCQIGGNWCPWCLRFADFIEKDVAVAKVVADNYVYIHVNYPRRKAPTELLKRLGNPGRFGYPVMVVLNEKGNVIHIQDSSFLEEGQGYDQKKVLRFFNAWTPKAVEGK</sequence>
<dbReference type="EMBL" id="SRZC01000012">
    <property type="protein sequence ID" value="TGX82079.1"/>
    <property type="molecule type" value="Genomic_DNA"/>
</dbReference>